<dbReference type="Gene3D" id="3.40.50.1110">
    <property type="entry name" value="SGNH hydrolase"/>
    <property type="match status" value="1"/>
</dbReference>
<comment type="caution">
    <text evidence="1">The sequence shown here is derived from an EMBL/GenBank/DDBJ whole genome shotgun (WGS) entry which is preliminary data.</text>
</comment>
<reference evidence="1" key="1">
    <citation type="submission" date="2022-11" db="EMBL/GenBank/DDBJ databases">
        <title>Chromosomal genome sequence assembly and mating type (MAT) locus characterization of the leprose asexual lichenized fungus Lepraria neglecta (Nyl.) Erichsen.</title>
        <authorList>
            <person name="Allen J.L."/>
            <person name="Pfeffer B."/>
        </authorList>
    </citation>
    <scope>NUCLEOTIDE SEQUENCE</scope>
    <source>
        <strain evidence="1">Allen 5258</strain>
    </source>
</reference>
<dbReference type="InterPro" id="IPR036514">
    <property type="entry name" value="SGNH_hydro_sf"/>
</dbReference>
<dbReference type="PANTHER" id="PTHR37981">
    <property type="entry name" value="LIPASE 2"/>
    <property type="match status" value="1"/>
</dbReference>
<dbReference type="SUPFAM" id="SSF52266">
    <property type="entry name" value="SGNH hydrolase"/>
    <property type="match status" value="1"/>
</dbReference>
<protein>
    <recommendedName>
        <fullName evidence="3">SGNH hydrolase-type esterase domain-containing protein</fullName>
    </recommendedName>
</protein>
<evidence type="ECO:0000313" key="2">
    <source>
        <dbReference type="Proteomes" id="UP001276659"/>
    </source>
</evidence>
<keyword evidence="2" id="KW-1185">Reference proteome</keyword>
<accession>A0AAD9ZAI9</accession>
<organism evidence="1 2">
    <name type="scientific">Lepraria neglecta</name>
    <dbReference type="NCBI Taxonomy" id="209136"/>
    <lineage>
        <taxon>Eukaryota</taxon>
        <taxon>Fungi</taxon>
        <taxon>Dikarya</taxon>
        <taxon>Ascomycota</taxon>
        <taxon>Pezizomycotina</taxon>
        <taxon>Lecanoromycetes</taxon>
        <taxon>OSLEUM clade</taxon>
        <taxon>Lecanoromycetidae</taxon>
        <taxon>Lecanorales</taxon>
        <taxon>Lecanorineae</taxon>
        <taxon>Stereocaulaceae</taxon>
        <taxon>Lepraria</taxon>
    </lineage>
</organism>
<sequence length="335" mass="35872">MQAGAGSLQPNPLKWNNVACSGNTASQILAKEFLDQPEDDGKNGIRPVWGDKPELVTLAMGGNDIGILSHVSFHIAQSDELKANFTAVIEKSYTKGRSTPVGTEFQVFVTGYAQFFNQTTTQCNNISFKLSWNPLSPQYLTVEYRTVMNTAIQSAVDAIDPLYNVHYVDYDSQFGCHRFCDQDEPSPNNPNTWFFNWQTSEDPTTEAAFQGLTAYKSSVANETTGVFQTDEDFKNALGDALGDGADALSLLSDSVRIFHPSSLGHQKIRDVMESALEAAGVPEPENVASSSSSSSATATGTTTVTAASAAATCNCNENGCSNDSPACCANGMCST</sequence>
<gene>
    <name evidence="1" type="ORF">OEA41_001940</name>
</gene>
<name>A0AAD9ZAI9_9LECA</name>
<dbReference type="GO" id="GO:0006629">
    <property type="term" value="P:lipid metabolic process"/>
    <property type="evidence" value="ECO:0007669"/>
    <property type="project" value="TreeGrafter"/>
</dbReference>
<dbReference type="Proteomes" id="UP001276659">
    <property type="component" value="Unassembled WGS sequence"/>
</dbReference>
<dbReference type="EMBL" id="JASNWA010000006">
    <property type="protein sequence ID" value="KAK3174694.1"/>
    <property type="molecule type" value="Genomic_DNA"/>
</dbReference>
<dbReference type="GO" id="GO:0016788">
    <property type="term" value="F:hydrolase activity, acting on ester bonds"/>
    <property type="evidence" value="ECO:0007669"/>
    <property type="project" value="InterPro"/>
</dbReference>
<evidence type="ECO:0000313" key="1">
    <source>
        <dbReference type="EMBL" id="KAK3174694.1"/>
    </source>
</evidence>
<dbReference type="AlphaFoldDB" id="A0AAD9ZAI9"/>
<dbReference type="InterPro" id="IPR037460">
    <property type="entry name" value="SEST-like"/>
</dbReference>
<proteinExistence type="predicted"/>
<evidence type="ECO:0008006" key="3">
    <source>
        <dbReference type="Google" id="ProtNLM"/>
    </source>
</evidence>
<dbReference type="PANTHER" id="PTHR37981:SF1">
    <property type="entry name" value="SGNH HYDROLASE-TYPE ESTERASE DOMAIN-CONTAINING PROTEIN"/>
    <property type="match status" value="1"/>
</dbReference>